<dbReference type="EMBL" id="BMCT01000001">
    <property type="protein sequence ID" value="GGF56412.1"/>
    <property type="molecule type" value="Genomic_DNA"/>
</dbReference>
<keyword evidence="2" id="KW-1185">Reference proteome</keyword>
<evidence type="ECO:0000313" key="1">
    <source>
        <dbReference type="EMBL" id="GGF56412.1"/>
    </source>
</evidence>
<reference evidence="1" key="2">
    <citation type="submission" date="2020-09" db="EMBL/GenBank/DDBJ databases">
        <authorList>
            <person name="Sun Q."/>
            <person name="Sedlacek I."/>
        </authorList>
    </citation>
    <scope>NUCLEOTIDE SEQUENCE</scope>
    <source>
        <strain evidence="1">CCM 7897</strain>
    </source>
</reference>
<dbReference type="AlphaFoldDB" id="A0A917F6T6"/>
<accession>A0A917F6T6</accession>
<name>A0A917F6T6_9HYPH</name>
<sequence length="74" mass="8172">MASVRTPVFLWVRGLRGPEPQRWSEAPDAHHNSQARLMIPGAIHPLTSTEAGLSLDELSRRYPAPQEAPDAPSF</sequence>
<evidence type="ECO:0000313" key="2">
    <source>
        <dbReference type="Proteomes" id="UP000606044"/>
    </source>
</evidence>
<dbReference type="Proteomes" id="UP000606044">
    <property type="component" value="Unassembled WGS sequence"/>
</dbReference>
<comment type="caution">
    <text evidence="1">The sequence shown here is derived from an EMBL/GenBank/DDBJ whole genome shotgun (WGS) entry which is preliminary data.</text>
</comment>
<reference evidence="1" key="1">
    <citation type="journal article" date="2014" name="Int. J. Syst. Evol. Microbiol.">
        <title>Complete genome sequence of Corynebacterium casei LMG S-19264T (=DSM 44701T), isolated from a smear-ripened cheese.</title>
        <authorList>
            <consortium name="US DOE Joint Genome Institute (JGI-PGF)"/>
            <person name="Walter F."/>
            <person name="Albersmeier A."/>
            <person name="Kalinowski J."/>
            <person name="Ruckert C."/>
        </authorList>
    </citation>
    <scope>NUCLEOTIDE SEQUENCE</scope>
    <source>
        <strain evidence="1">CCM 7897</strain>
    </source>
</reference>
<organism evidence="1 2">
    <name type="scientific">Azorhizobium oxalatiphilum</name>
    <dbReference type="NCBI Taxonomy" id="980631"/>
    <lineage>
        <taxon>Bacteria</taxon>
        <taxon>Pseudomonadati</taxon>
        <taxon>Pseudomonadota</taxon>
        <taxon>Alphaproteobacteria</taxon>
        <taxon>Hyphomicrobiales</taxon>
        <taxon>Xanthobacteraceae</taxon>
        <taxon>Azorhizobium</taxon>
    </lineage>
</organism>
<proteinExistence type="predicted"/>
<protein>
    <submittedName>
        <fullName evidence="1">Uncharacterized protein</fullName>
    </submittedName>
</protein>
<dbReference type="RefSeq" id="WP_188576793.1">
    <property type="nucleotide sequence ID" value="NZ_BMCT01000001.1"/>
</dbReference>
<gene>
    <name evidence="1" type="ORF">GCM10007301_15080</name>
</gene>